<dbReference type="PRINTS" id="PR00205">
    <property type="entry name" value="CADHERIN"/>
</dbReference>
<dbReference type="InterPro" id="IPR002126">
    <property type="entry name" value="Cadherin-like_dom"/>
</dbReference>
<comment type="caution">
    <text evidence="10">The sequence shown here is derived from an EMBL/GenBank/DDBJ whole genome shotgun (WGS) entry which is preliminary data.</text>
</comment>
<evidence type="ECO:0000256" key="2">
    <source>
        <dbReference type="ARBA" id="ARBA00022692"/>
    </source>
</evidence>
<evidence type="ECO:0000313" key="10">
    <source>
        <dbReference type="EMBL" id="KAJ8050546.1"/>
    </source>
</evidence>
<evidence type="ECO:0000256" key="8">
    <source>
        <dbReference type="PROSITE-ProRule" id="PRU00043"/>
    </source>
</evidence>
<dbReference type="GO" id="GO:0016477">
    <property type="term" value="P:cell migration"/>
    <property type="evidence" value="ECO:0007669"/>
    <property type="project" value="TreeGrafter"/>
</dbReference>
<dbReference type="GO" id="GO:0016342">
    <property type="term" value="C:catenin complex"/>
    <property type="evidence" value="ECO:0007669"/>
    <property type="project" value="TreeGrafter"/>
</dbReference>
<keyword evidence="6" id="KW-1133">Transmembrane helix</keyword>
<dbReference type="GO" id="GO:0007043">
    <property type="term" value="P:cell-cell junction assembly"/>
    <property type="evidence" value="ECO:0007669"/>
    <property type="project" value="TreeGrafter"/>
</dbReference>
<dbReference type="InterPro" id="IPR015919">
    <property type="entry name" value="Cadherin-like_sf"/>
</dbReference>
<protein>
    <submittedName>
        <fullName evidence="10">Cadherin EGF LAG seven-pass G-type receptor 1</fullName>
    </submittedName>
</protein>
<keyword evidence="3" id="KW-0732">Signal</keyword>
<dbReference type="AlphaFoldDB" id="A0A9Q1CSG0"/>
<evidence type="ECO:0000313" key="11">
    <source>
        <dbReference type="Proteomes" id="UP001152320"/>
    </source>
</evidence>
<dbReference type="PROSITE" id="PS00232">
    <property type="entry name" value="CADHERIN_1"/>
    <property type="match status" value="1"/>
</dbReference>
<dbReference type="GO" id="GO:0000902">
    <property type="term" value="P:cell morphogenesis"/>
    <property type="evidence" value="ECO:0007669"/>
    <property type="project" value="TreeGrafter"/>
</dbReference>
<keyword evidence="7" id="KW-0472">Membrane</keyword>
<proteinExistence type="predicted"/>
<dbReference type="PANTHER" id="PTHR24027">
    <property type="entry name" value="CADHERIN-23"/>
    <property type="match status" value="1"/>
</dbReference>
<dbReference type="SUPFAM" id="SSF49313">
    <property type="entry name" value="Cadherin-like"/>
    <property type="match status" value="1"/>
</dbReference>
<keyword evidence="10" id="KW-0675">Receptor</keyword>
<evidence type="ECO:0000256" key="1">
    <source>
        <dbReference type="ARBA" id="ARBA00004167"/>
    </source>
</evidence>
<dbReference type="GO" id="GO:0008013">
    <property type="term" value="F:beta-catenin binding"/>
    <property type="evidence" value="ECO:0007669"/>
    <property type="project" value="TreeGrafter"/>
</dbReference>
<comment type="subcellular location">
    <subcellularLocation>
        <location evidence="1">Membrane</location>
        <topology evidence="1">Single-pass membrane protein</topology>
    </subcellularLocation>
</comment>
<dbReference type="PANTHER" id="PTHR24027:SF422">
    <property type="entry name" value="CADHERIN DOMAIN-CONTAINING PROTEIN"/>
    <property type="match status" value="1"/>
</dbReference>
<dbReference type="GO" id="GO:0045296">
    <property type="term" value="F:cadherin binding"/>
    <property type="evidence" value="ECO:0007669"/>
    <property type="project" value="TreeGrafter"/>
</dbReference>
<evidence type="ECO:0000256" key="3">
    <source>
        <dbReference type="ARBA" id="ARBA00022729"/>
    </source>
</evidence>
<feature type="domain" description="Cadherin" evidence="9">
    <location>
        <begin position="56"/>
        <end position="165"/>
    </location>
</feature>
<organism evidence="10 11">
    <name type="scientific">Holothuria leucospilota</name>
    <name type="common">Black long sea cucumber</name>
    <name type="synonym">Mertensiothuria leucospilota</name>
    <dbReference type="NCBI Taxonomy" id="206669"/>
    <lineage>
        <taxon>Eukaryota</taxon>
        <taxon>Metazoa</taxon>
        <taxon>Echinodermata</taxon>
        <taxon>Eleutherozoa</taxon>
        <taxon>Echinozoa</taxon>
        <taxon>Holothuroidea</taxon>
        <taxon>Aspidochirotacea</taxon>
        <taxon>Aspidochirotida</taxon>
        <taxon>Holothuriidae</taxon>
        <taxon>Holothuria</taxon>
    </lineage>
</organism>
<keyword evidence="5 8" id="KW-0106">Calcium</keyword>
<evidence type="ECO:0000256" key="7">
    <source>
        <dbReference type="ARBA" id="ARBA00023136"/>
    </source>
</evidence>
<dbReference type="GO" id="GO:0007156">
    <property type="term" value="P:homophilic cell adhesion via plasma membrane adhesion molecules"/>
    <property type="evidence" value="ECO:0007669"/>
    <property type="project" value="InterPro"/>
</dbReference>
<keyword evidence="4" id="KW-0677">Repeat</keyword>
<evidence type="ECO:0000256" key="5">
    <source>
        <dbReference type="ARBA" id="ARBA00022837"/>
    </source>
</evidence>
<dbReference type="InterPro" id="IPR020894">
    <property type="entry name" value="Cadherin_CS"/>
</dbReference>
<dbReference type="Proteomes" id="UP001152320">
    <property type="component" value="Chromosome 1"/>
</dbReference>
<dbReference type="EMBL" id="JAIZAY010000001">
    <property type="protein sequence ID" value="KAJ8050546.1"/>
    <property type="molecule type" value="Genomic_DNA"/>
</dbReference>
<dbReference type="GO" id="GO:0005509">
    <property type="term" value="F:calcium ion binding"/>
    <property type="evidence" value="ECO:0007669"/>
    <property type="project" value="UniProtKB-UniRule"/>
</dbReference>
<dbReference type="GO" id="GO:0016339">
    <property type="term" value="P:calcium-dependent cell-cell adhesion via plasma membrane cell adhesion molecules"/>
    <property type="evidence" value="ECO:0007669"/>
    <property type="project" value="TreeGrafter"/>
</dbReference>
<keyword evidence="2" id="KW-0812">Transmembrane</keyword>
<gene>
    <name evidence="10" type="ORF">HOLleu_03790</name>
</gene>
<dbReference type="GO" id="GO:0005912">
    <property type="term" value="C:adherens junction"/>
    <property type="evidence" value="ECO:0007669"/>
    <property type="project" value="TreeGrafter"/>
</dbReference>
<dbReference type="PROSITE" id="PS50268">
    <property type="entry name" value="CADHERIN_2"/>
    <property type="match status" value="1"/>
</dbReference>
<dbReference type="GO" id="GO:0044331">
    <property type="term" value="P:cell-cell adhesion mediated by cadherin"/>
    <property type="evidence" value="ECO:0007669"/>
    <property type="project" value="TreeGrafter"/>
</dbReference>
<evidence type="ECO:0000256" key="4">
    <source>
        <dbReference type="ARBA" id="ARBA00022737"/>
    </source>
</evidence>
<dbReference type="CDD" id="cd11304">
    <property type="entry name" value="Cadherin_repeat"/>
    <property type="match status" value="1"/>
</dbReference>
<dbReference type="GO" id="GO:0034332">
    <property type="term" value="P:adherens junction organization"/>
    <property type="evidence" value="ECO:0007669"/>
    <property type="project" value="TreeGrafter"/>
</dbReference>
<dbReference type="Gene3D" id="2.60.40.60">
    <property type="entry name" value="Cadherins"/>
    <property type="match status" value="1"/>
</dbReference>
<name>A0A9Q1CSG0_HOLLE</name>
<dbReference type="Pfam" id="PF00028">
    <property type="entry name" value="Cadherin"/>
    <property type="match status" value="1"/>
</dbReference>
<accession>A0A9Q1CSG0</accession>
<evidence type="ECO:0000256" key="6">
    <source>
        <dbReference type="ARBA" id="ARBA00022989"/>
    </source>
</evidence>
<keyword evidence="11" id="KW-1185">Reference proteome</keyword>
<dbReference type="SMART" id="SM00112">
    <property type="entry name" value="CA"/>
    <property type="match status" value="1"/>
</dbReference>
<sequence>MSIQFGAAVGYWNLTNTAVFYKLKDLYIFQPIGIPVKFSTVIIVIEDENDNSPNFTYIEKVITIPDDILIGSIITTVVATDMDKPNTNFSAIEYNITGGNGTGYFDIGKETGEVTTLEDLNRKPSNKSQIYDIIIQAQDKAFPFNSVHESMIIIVDDAGNNPPVITFPEDNSFLKMPEVCMIFSCI</sequence>
<dbReference type="OrthoDB" id="6510378at2759"/>
<dbReference type="InterPro" id="IPR039808">
    <property type="entry name" value="Cadherin"/>
</dbReference>
<reference evidence="10" key="1">
    <citation type="submission" date="2021-10" db="EMBL/GenBank/DDBJ databases">
        <title>Tropical sea cucumber genome reveals ecological adaptation and Cuvierian tubules defense mechanism.</title>
        <authorList>
            <person name="Chen T."/>
        </authorList>
    </citation>
    <scope>NUCLEOTIDE SEQUENCE</scope>
    <source>
        <strain evidence="10">Nanhai2018</strain>
        <tissue evidence="10">Muscle</tissue>
    </source>
</reference>
<evidence type="ECO:0000259" key="9">
    <source>
        <dbReference type="PROSITE" id="PS50268"/>
    </source>
</evidence>